<dbReference type="OrthoDB" id="10033309at2759"/>
<gene>
    <name evidence="13" type="ORF">EDS130_LOCUS23957</name>
    <name evidence="12" type="ORF">XAT740_LOCUS8842</name>
</gene>
<dbReference type="SUPFAM" id="SSF54648">
    <property type="entry name" value="DLC"/>
    <property type="match status" value="1"/>
</dbReference>
<dbReference type="Proteomes" id="UP000663828">
    <property type="component" value="Unassembled WGS sequence"/>
</dbReference>
<keyword evidence="6" id="KW-0493">Microtubule</keyword>
<evidence type="ECO:0000313" key="12">
    <source>
        <dbReference type="EMBL" id="CAF0917116.1"/>
    </source>
</evidence>
<name>A0A814UK92_ADIRI</name>
<reference evidence="13" key="1">
    <citation type="submission" date="2021-02" db="EMBL/GenBank/DDBJ databases">
        <authorList>
            <person name="Nowell W R."/>
        </authorList>
    </citation>
    <scope>NUCLEOTIDE SEQUENCE</scope>
</reference>
<dbReference type="InterPro" id="IPR001372">
    <property type="entry name" value="Dynein_light_chain_typ-1/2"/>
</dbReference>
<feature type="region of interest" description="Disordered" evidence="11">
    <location>
        <begin position="1"/>
        <end position="25"/>
    </location>
</feature>
<dbReference type="GO" id="GO:0051028">
    <property type="term" value="P:mRNA transport"/>
    <property type="evidence" value="ECO:0007669"/>
    <property type="project" value="UniProtKB-KW"/>
</dbReference>
<keyword evidence="14" id="KW-1185">Reference proteome</keyword>
<evidence type="ECO:0000256" key="4">
    <source>
        <dbReference type="ARBA" id="ARBA00022448"/>
    </source>
</evidence>
<dbReference type="PANTHER" id="PTHR11886:SF35">
    <property type="entry name" value="DYNEIN LIGHT CHAIN"/>
    <property type="match status" value="1"/>
</dbReference>
<keyword evidence="9" id="KW-0206">Cytoskeleton</keyword>
<keyword evidence="10" id="KW-0539">Nucleus</keyword>
<dbReference type="GO" id="GO:0005634">
    <property type="term" value="C:nucleus"/>
    <property type="evidence" value="ECO:0007669"/>
    <property type="project" value="UniProtKB-SubCell"/>
</dbReference>
<evidence type="ECO:0000256" key="1">
    <source>
        <dbReference type="ARBA" id="ARBA00004123"/>
    </source>
</evidence>
<evidence type="ECO:0000256" key="2">
    <source>
        <dbReference type="ARBA" id="ARBA00004245"/>
    </source>
</evidence>
<dbReference type="GO" id="GO:0007017">
    <property type="term" value="P:microtubule-based process"/>
    <property type="evidence" value="ECO:0007669"/>
    <property type="project" value="InterPro"/>
</dbReference>
<keyword evidence="5" id="KW-0963">Cytoplasm</keyword>
<evidence type="ECO:0000256" key="7">
    <source>
        <dbReference type="ARBA" id="ARBA00022816"/>
    </source>
</evidence>
<evidence type="ECO:0000256" key="9">
    <source>
        <dbReference type="ARBA" id="ARBA00023212"/>
    </source>
</evidence>
<evidence type="ECO:0000256" key="5">
    <source>
        <dbReference type="ARBA" id="ARBA00022490"/>
    </source>
</evidence>
<evidence type="ECO:0000256" key="6">
    <source>
        <dbReference type="ARBA" id="ARBA00022701"/>
    </source>
</evidence>
<evidence type="ECO:0000313" key="15">
    <source>
        <dbReference type="Proteomes" id="UP000663852"/>
    </source>
</evidence>
<comment type="subcellular location">
    <subcellularLocation>
        <location evidence="2">Cytoplasm</location>
        <location evidence="2">Cytoskeleton</location>
    </subcellularLocation>
    <subcellularLocation>
        <location evidence="1">Nucleus</location>
    </subcellularLocation>
</comment>
<dbReference type="Proteomes" id="UP000663852">
    <property type="component" value="Unassembled WGS sequence"/>
</dbReference>
<dbReference type="SMART" id="SM01375">
    <property type="entry name" value="Dynein_light"/>
    <property type="match status" value="1"/>
</dbReference>
<sequence>MYTSTYSSSPVRTSTSETRPATHQTQSYLREYYHSATNNDSKTMNDNNMSFRRGASGAYGNSASSLTSLPINTPISPRRYVDNYNNHTTNDTNRYQSTNYSSNYRSYGNENDSFHPNTARYDLSGNVRAYSYDNLFNEPNRSQTSMNNSRYNLNNNVSYNRQPRREHYTDYEDDEDDLIVKSTDLPASYEQEMISLVRGAFRKYQITNQRELAGFLKRAADKTFSPCWHCIVGRQFSSYVTHEMNGFIYFTKGPLSILLFKSGA</sequence>
<dbReference type="EMBL" id="CAJNOR010000446">
    <property type="protein sequence ID" value="CAF0917116.1"/>
    <property type="molecule type" value="Genomic_DNA"/>
</dbReference>
<dbReference type="InterPro" id="IPR037177">
    <property type="entry name" value="DLC_sf"/>
</dbReference>
<evidence type="ECO:0000256" key="3">
    <source>
        <dbReference type="ARBA" id="ARBA00015062"/>
    </source>
</evidence>
<protein>
    <recommendedName>
        <fullName evidence="3">Dynein light chain 1, cytoplasmic</fullName>
    </recommendedName>
</protein>
<accession>A0A814UK92</accession>
<dbReference type="GO" id="GO:0045505">
    <property type="term" value="F:dynein intermediate chain binding"/>
    <property type="evidence" value="ECO:0007669"/>
    <property type="project" value="TreeGrafter"/>
</dbReference>
<evidence type="ECO:0000256" key="8">
    <source>
        <dbReference type="ARBA" id="ARBA00022927"/>
    </source>
</evidence>
<dbReference type="GO" id="GO:0015031">
    <property type="term" value="P:protein transport"/>
    <property type="evidence" value="ECO:0007669"/>
    <property type="project" value="UniProtKB-KW"/>
</dbReference>
<dbReference type="Gene3D" id="3.30.740.10">
    <property type="entry name" value="Protein Inhibitor Of Neuronal Nitric Oxide Synthase"/>
    <property type="match status" value="1"/>
</dbReference>
<comment type="caution">
    <text evidence="13">The sequence shown here is derived from an EMBL/GenBank/DDBJ whole genome shotgun (WGS) entry which is preliminary data.</text>
</comment>
<dbReference type="GO" id="GO:0005868">
    <property type="term" value="C:cytoplasmic dynein complex"/>
    <property type="evidence" value="ECO:0007669"/>
    <property type="project" value="TreeGrafter"/>
</dbReference>
<organism evidence="13 15">
    <name type="scientific">Adineta ricciae</name>
    <name type="common">Rotifer</name>
    <dbReference type="NCBI Taxonomy" id="249248"/>
    <lineage>
        <taxon>Eukaryota</taxon>
        <taxon>Metazoa</taxon>
        <taxon>Spiralia</taxon>
        <taxon>Gnathifera</taxon>
        <taxon>Rotifera</taxon>
        <taxon>Eurotatoria</taxon>
        <taxon>Bdelloidea</taxon>
        <taxon>Adinetida</taxon>
        <taxon>Adinetidae</taxon>
        <taxon>Adineta</taxon>
    </lineage>
</organism>
<keyword evidence="7" id="KW-0509">mRNA transport</keyword>
<evidence type="ECO:0000313" key="13">
    <source>
        <dbReference type="EMBL" id="CAF1175804.1"/>
    </source>
</evidence>
<keyword evidence="4" id="KW-0813">Transport</keyword>
<proteinExistence type="predicted"/>
<dbReference type="GO" id="GO:0005874">
    <property type="term" value="C:microtubule"/>
    <property type="evidence" value="ECO:0007669"/>
    <property type="project" value="UniProtKB-KW"/>
</dbReference>
<dbReference type="Pfam" id="PF01221">
    <property type="entry name" value="Dynein_light"/>
    <property type="match status" value="1"/>
</dbReference>
<dbReference type="PANTHER" id="PTHR11886">
    <property type="entry name" value="DYNEIN LIGHT CHAIN"/>
    <property type="match status" value="1"/>
</dbReference>
<dbReference type="AlphaFoldDB" id="A0A814UK92"/>
<evidence type="ECO:0000256" key="10">
    <source>
        <dbReference type="ARBA" id="ARBA00023242"/>
    </source>
</evidence>
<evidence type="ECO:0000256" key="11">
    <source>
        <dbReference type="SAM" id="MobiDB-lite"/>
    </source>
</evidence>
<dbReference type="EMBL" id="CAJNOJ010000133">
    <property type="protein sequence ID" value="CAF1175804.1"/>
    <property type="molecule type" value="Genomic_DNA"/>
</dbReference>
<keyword evidence="8" id="KW-0653">Protein transport</keyword>
<evidence type="ECO:0000313" key="14">
    <source>
        <dbReference type="Proteomes" id="UP000663828"/>
    </source>
</evidence>
<dbReference type="FunFam" id="3.30.740.10:FF:000005">
    <property type="entry name" value="Dynein light chain"/>
    <property type="match status" value="1"/>
</dbReference>